<evidence type="ECO:0000313" key="1">
    <source>
        <dbReference type="EMBL" id="KAI5653645.1"/>
    </source>
</evidence>
<sequence length="298" mass="33427">MACNGFSLYLVQWACLVQNWLSDGLFAKAYFYPPGFASDHSPCIYNGGRIHSSWELSNSLSGGDLKTLKGPLKELNNKDYTHISSRAEVARKKLKQQQALLQDYPTNQNAKKNFIASLTKRDGSLTTSKEEVQEEFLSFYVGLLGTKQDNHGFHDAVIEDGPRVTPNQANLLVTDYGTLLDKVAKTLLAWPGLNLSYAGKLEVISSVVQGIEAFWLGILQFWLRCWIESQVGANACGANEEDLPHLFFACSFTADVWNNIRRWAGLWKSMTTIISGLKWLMKESRGVVLNMQFEEAML</sequence>
<protein>
    <submittedName>
        <fullName evidence="1">Uncharacterized protein</fullName>
    </submittedName>
</protein>
<keyword evidence="2" id="KW-1185">Reference proteome</keyword>
<reference evidence="2" key="1">
    <citation type="journal article" date="2023" name="Nat. Plants">
        <title>Single-cell RNA sequencing provides a high-resolution roadmap for understanding the multicellular compartmentation of specialized metabolism.</title>
        <authorList>
            <person name="Sun S."/>
            <person name="Shen X."/>
            <person name="Li Y."/>
            <person name="Li Y."/>
            <person name="Wang S."/>
            <person name="Li R."/>
            <person name="Zhang H."/>
            <person name="Shen G."/>
            <person name="Guo B."/>
            <person name="Wei J."/>
            <person name="Xu J."/>
            <person name="St-Pierre B."/>
            <person name="Chen S."/>
            <person name="Sun C."/>
        </authorList>
    </citation>
    <scope>NUCLEOTIDE SEQUENCE [LARGE SCALE GENOMIC DNA]</scope>
</reference>
<dbReference type="Proteomes" id="UP001060085">
    <property type="component" value="Linkage Group LG07"/>
</dbReference>
<organism evidence="1 2">
    <name type="scientific">Catharanthus roseus</name>
    <name type="common">Madagascar periwinkle</name>
    <name type="synonym">Vinca rosea</name>
    <dbReference type="NCBI Taxonomy" id="4058"/>
    <lineage>
        <taxon>Eukaryota</taxon>
        <taxon>Viridiplantae</taxon>
        <taxon>Streptophyta</taxon>
        <taxon>Embryophyta</taxon>
        <taxon>Tracheophyta</taxon>
        <taxon>Spermatophyta</taxon>
        <taxon>Magnoliopsida</taxon>
        <taxon>eudicotyledons</taxon>
        <taxon>Gunneridae</taxon>
        <taxon>Pentapetalae</taxon>
        <taxon>asterids</taxon>
        <taxon>lamiids</taxon>
        <taxon>Gentianales</taxon>
        <taxon>Apocynaceae</taxon>
        <taxon>Rauvolfioideae</taxon>
        <taxon>Vinceae</taxon>
        <taxon>Catharanthinae</taxon>
        <taxon>Catharanthus</taxon>
    </lineage>
</organism>
<evidence type="ECO:0000313" key="2">
    <source>
        <dbReference type="Proteomes" id="UP001060085"/>
    </source>
</evidence>
<dbReference type="EMBL" id="CM044707">
    <property type="protein sequence ID" value="KAI5653645.1"/>
    <property type="molecule type" value="Genomic_DNA"/>
</dbReference>
<accession>A0ACC0A076</accession>
<gene>
    <name evidence="1" type="ORF">M9H77_30832</name>
</gene>
<name>A0ACC0A076_CATRO</name>
<comment type="caution">
    <text evidence="1">The sequence shown here is derived from an EMBL/GenBank/DDBJ whole genome shotgun (WGS) entry which is preliminary data.</text>
</comment>
<proteinExistence type="predicted"/>